<dbReference type="SUPFAM" id="SSF57850">
    <property type="entry name" value="RING/U-box"/>
    <property type="match status" value="1"/>
</dbReference>
<evidence type="ECO:0000256" key="2">
    <source>
        <dbReference type="ARBA" id="ARBA00022771"/>
    </source>
</evidence>
<dbReference type="SUPFAM" id="SSF54001">
    <property type="entry name" value="Cysteine proteinases"/>
    <property type="match status" value="1"/>
</dbReference>
<keyword evidence="9" id="KW-1185">Reference proteome</keyword>
<keyword evidence="2 4" id="KW-0863">Zinc-finger</keyword>
<dbReference type="PANTHER" id="PTHR24006:SF937">
    <property type="entry name" value="UBIQUITIN CARBOXYL-TERMINAL HYDROLASE"/>
    <property type="match status" value="1"/>
</dbReference>
<dbReference type="AlphaFoldDB" id="A0A427XJ28"/>
<feature type="region of interest" description="Disordered" evidence="5">
    <location>
        <begin position="618"/>
        <end position="648"/>
    </location>
</feature>
<keyword evidence="3" id="KW-0862">Zinc</keyword>
<evidence type="ECO:0000256" key="5">
    <source>
        <dbReference type="SAM" id="MobiDB-lite"/>
    </source>
</evidence>
<feature type="domain" description="UBP-type" evidence="7">
    <location>
        <begin position="87"/>
        <end position="197"/>
    </location>
</feature>
<evidence type="ECO:0000259" key="6">
    <source>
        <dbReference type="PROSITE" id="PS50235"/>
    </source>
</evidence>
<feature type="compositionally biased region" description="Polar residues" evidence="5">
    <location>
        <begin position="1"/>
        <end position="14"/>
    </location>
</feature>
<dbReference type="PANTHER" id="PTHR24006">
    <property type="entry name" value="UBIQUITIN CARBOXYL-TERMINAL HYDROLASE"/>
    <property type="match status" value="1"/>
</dbReference>
<evidence type="ECO:0000256" key="1">
    <source>
        <dbReference type="ARBA" id="ARBA00022723"/>
    </source>
</evidence>
<dbReference type="GO" id="GO:0004843">
    <property type="term" value="F:cysteine-type deubiquitinase activity"/>
    <property type="evidence" value="ECO:0007669"/>
    <property type="project" value="InterPro"/>
</dbReference>
<evidence type="ECO:0000259" key="7">
    <source>
        <dbReference type="PROSITE" id="PS50271"/>
    </source>
</evidence>
<gene>
    <name evidence="8" type="ORF">EHS24_001777</name>
</gene>
<dbReference type="InterPro" id="IPR001607">
    <property type="entry name" value="Znf_UBP"/>
</dbReference>
<name>A0A427XJ28_9TREE</name>
<accession>A0A427XJ28</accession>
<dbReference type="GO" id="GO:0008270">
    <property type="term" value="F:zinc ion binding"/>
    <property type="evidence" value="ECO:0007669"/>
    <property type="project" value="UniProtKB-KW"/>
</dbReference>
<dbReference type="Proteomes" id="UP000279236">
    <property type="component" value="Unassembled WGS sequence"/>
</dbReference>
<protein>
    <submittedName>
        <fullName evidence="8">Uncharacterized protein</fullName>
    </submittedName>
</protein>
<dbReference type="GO" id="GO:0016579">
    <property type="term" value="P:protein deubiquitination"/>
    <property type="evidence" value="ECO:0007669"/>
    <property type="project" value="InterPro"/>
</dbReference>
<proteinExistence type="predicted"/>
<evidence type="ECO:0000313" key="8">
    <source>
        <dbReference type="EMBL" id="RSH78856.1"/>
    </source>
</evidence>
<dbReference type="GO" id="GO:0005829">
    <property type="term" value="C:cytosol"/>
    <property type="evidence" value="ECO:0007669"/>
    <property type="project" value="TreeGrafter"/>
</dbReference>
<keyword evidence="1" id="KW-0479">Metal-binding</keyword>
<dbReference type="InterPro" id="IPR028889">
    <property type="entry name" value="USP"/>
</dbReference>
<dbReference type="InterPro" id="IPR001394">
    <property type="entry name" value="Peptidase_C19_UCH"/>
</dbReference>
<dbReference type="GO" id="GO:0005634">
    <property type="term" value="C:nucleus"/>
    <property type="evidence" value="ECO:0007669"/>
    <property type="project" value="TreeGrafter"/>
</dbReference>
<evidence type="ECO:0000313" key="9">
    <source>
        <dbReference type="Proteomes" id="UP000279236"/>
    </source>
</evidence>
<dbReference type="Pfam" id="PF02148">
    <property type="entry name" value="zf-UBP"/>
    <property type="match status" value="1"/>
</dbReference>
<evidence type="ECO:0000256" key="3">
    <source>
        <dbReference type="ARBA" id="ARBA00022833"/>
    </source>
</evidence>
<reference evidence="8 9" key="1">
    <citation type="submission" date="2018-11" db="EMBL/GenBank/DDBJ databases">
        <title>Genome sequence of Apiotrichum porosum DSM 27194.</title>
        <authorList>
            <person name="Aliyu H."/>
            <person name="Gorte O."/>
            <person name="Ochsenreither K."/>
        </authorList>
    </citation>
    <scope>NUCLEOTIDE SEQUENCE [LARGE SCALE GENOMIC DNA]</scope>
    <source>
        <strain evidence="8 9">DSM 27194</strain>
    </source>
</reference>
<dbReference type="Gene3D" id="3.30.40.10">
    <property type="entry name" value="Zinc/RING finger domain, C3HC4 (zinc finger)"/>
    <property type="match status" value="1"/>
</dbReference>
<evidence type="ECO:0000256" key="4">
    <source>
        <dbReference type="PROSITE-ProRule" id="PRU00502"/>
    </source>
</evidence>
<dbReference type="InterPro" id="IPR050164">
    <property type="entry name" value="Peptidase_C19"/>
</dbReference>
<dbReference type="RefSeq" id="XP_028474003.1">
    <property type="nucleotide sequence ID" value="XM_028617540.1"/>
</dbReference>
<comment type="caution">
    <text evidence="8">The sequence shown here is derived from an EMBL/GenBank/DDBJ whole genome shotgun (WGS) entry which is preliminary data.</text>
</comment>
<dbReference type="Gene3D" id="3.90.70.10">
    <property type="entry name" value="Cysteine proteinases"/>
    <property type="match status" value="1"/>
</dbReference>
<sequence>MAQLPSVDTDSSMCSHLRQLVERRRTPSGVKTEPGETASSGSRALEKRYTSVVQWGAMDQGIKRRKVSAVHHHGLLPRWRRPSGAGGGQPNTGIGLASEYAPATAPPACHSCSASLARPWACLTCDFIGCPPFSASSSSQARDCLLSHFADSTRCEFAVDPTTGAIFCSECDDCIYPDSFEALFRTTCIRIEEEYDQSREGSLLGGGRGRGRGHWRPWDGEPAVDMVKSACRGLRPLLNLSQTCFLSAILQALVHNPLLKAYFLSDKHNRHVCPGARGLAVGKPSLGETPAGTPAGTPGDRERGCMCCEMDRAFDEFYSDDTTPFGPITMLYAMWHASSELEGHGQQDAHAFFLAALEQIHQHAKGQLSSCNCIAHQTFSGSLVSAVTCTKCGASNTTVDPTLDIQLDFPPVDGAPITLATLLRRFCAEERLDHGSKGYECGSCGGGKGNVATRKMSIKKLPPVLAFQLKRFAHNSTSSKVETPVKFPSHLNMKPYVEPSAGPASKAPSVAGSNAPPSRASPDTTTTASPTNEDTLPSSLYMYDLFAVVTHEGKLDNGHYWADVRDGDEWWHCDDDKVTPTTLGNALRQKAYMLFYVRRSLAYGQPMSKLLAANGAGGGAGGAGGGGGGGGGGAGAGKTVNGGGANGS</sequence>
<feature type="compositionally biased region" description="Low complexity" evidence="5">
    <location>
        <begin position="515"/>
        <end position="531"/>
    </location>
</feature>
<dbReference type="OrthoDB" id="289038at2759"/>
<feature type="domain" description="USP" evidence="6">
    <location>
        <begin position="232"/>
        <end position="599"/>
    </location>
</feature>
<dbReference type="PROSITE" id="PS00973">
    <property type="entry name" value="USP_2"/>
    <property type="match status" value="1"/>
</dbReference>
<dbReference type="InterPro" id="IPR038765">
    <property type="entry name" value="Papain-like_cys_pep_sf"/>
</dbReference>
<dbReference type="EMBL" id="RSCE01000011">
    <property type="protein sequence ID" value="RSH78856.1"/>
    <property type="molecule type" value="Genomic_DNA"/>
</dbReference>
<dbReference type="InterPro" id="IPR013083">
    <property type="entry name" value="Znf_RING/FYVE/PHD"/>
</dbReference>
<feature type="region of interest" description="Disordered" evidence="5">
    <location>
        <begin position="496"/>
        <end position="535"/>
    </location>
</feature>
<dbReference type="PROSITE" id="PS50235">
    <property type="entry name" value="USP_3"/>
    <property type="match status" value="1"/>
</dbReference>
<dbReference type="GeneID" id="39586320"/>
<feature type="region of interest" description="Disordered" evidence="5">
    <location>
        <begin position="1"/>
        <end position="44"/>
    </location>
</feature>
<dbReference type="STRING" id="105984.A0A427XJ28"/>
<dbReference type="InterPro" id="IPR018200">
    <property type="entry name" value="USP_CS"/>
</dbReference>
<organism evidence="8 9">
    <name type="scientific">Apiotrichum porosum</name>
    <dbReference type="NCBI Taxonomy" id="105984"/>
    <lineage>
        <taxon>Eukaryota</taxon>
        <taxon>Fungi</taxon>
        <taxon>Dikarya</taxon>
        <taxon>Basidiomycota</taxon>
        <taxon>Agaricomycotina</taxon>
        <taxon>Tremellomycetes</taxon>
        <taxon>Trichosporonales</taxon>
        <taxon>Trichosporonaceae</taxon>
        <taxon>Apiotrichum</taxon>
    </lineage>
</organism>
<dbReference type="PROSITE" id="PS50271">
    <property type="entry name" value="ZF_UBP"/>
    <property type="match status" value="1"/>
</dbReference>
<dbReference type="Pfam" id="PF00443">
    <property type="entry name" value="UCH"/>
    <property type="match status" value="1"/>
</dbReference>